<keyword evidence="2" id="KW-0472">Membrane</keyword>
<reference evidence="3 4" key="1">
    <citation type="submission" date="2020-11" db="EMBL/GenBank/DDBJ databases">
        <authorList>
            <person name="Wallbank WR R."/>
            <person name="Pardo Diaz C."/>
            <person name="Kozak K."/>
            <person name="Martin S."/>
            <person name="Jiggins C."/>
            <person name="Moest M."/>
            <person name="Warren A I."/>
            <person name="Generalovic N T."/>
            <person name="Byers J.R.P. K."/>
            <person name="Montejo-Kovacevich G."/>
            <person name="Yen C E."/>
        </authorList>
    </citation>
    <scope>NUCLEOTIDE SEQUENCE [LARGE SCALE GENOMIC DNA]</scope>
</reference>
<feature type="coiled-coil region" evidence="1">
    <location>
        <begin position="299"/>
        <end position="354"/>
    </location>
</feature>
<dbReference type="EMBL" id="LR899013">
    <property type="protein sequence ID" value="CAD7090844.1"/>
    <property type="molecule type" value="Genomic_DNA"/>
</dbReference>
<dbReference type="Gene3D" id="1.20.5.170">
    <property type="match status" value="1"/>
</dbReference>
<dbReference type="PANTHER" id="PTHR23159">
    <property type="entry name" value="CENTROSOMAL PROTEIN 2"/>
    <property type="match status" value="1"/>
</dbReference>
<dbReference type="OMA" id="MANDKEY"/>
<dbReference type="Proteomes" id="UP000594454">
    <property type="component" value="Chromosome 5"/>
</dbReference>
<feature type="transmembrane region" description="Helical" evidence="2">
    <location>
        <begin position="1486"/>
        <end position="1505"/>
    </location>
</feature>
<keyword evidence="2" id="KW-0812">Transmembrane</keyword>
<evidence type="ECO:0000256" key="1">
    <source>
        <dbReference type="SAM" id="Coils"/>
    </source>
</evidence>
<protein>
    <submittedName>
        <fullName evidence="3">Uncharacterized protein</fullName>
    </submittedName>
</protein>
<name>A0A7R8YZ47_HERIL</name>
<sequence length="1528" mass="177833">MGDKYLNVLSLNSLGNGFQVNMNNDRLRESEDDNFIYTTLLNRVNTLVKRCADTLDIQENLEVPKDANLTNVFTILEDYLEQVFRAYSKVSQQVESLRDENSKIKADNTAKIKLIAEIESRLSASKKQLDMLRSGNIILEQRSDTFRKQIEKYKKDMRRLNKEHDKTKLELSGVRKKHDQIKREYSEKIDELTVENLTFEAELIEAQRAIKTLSEEQTDLEKRIQSHEKRSSELMIRLQEKTTKISGLEEINEKLLSTMTMQIQRIRLYDNENAADDEPVQLLEAGKIKLQQDFESQMKHYIKEEIRSLNEEVAKEETERKQLVPKSSHLETELAAAKEKIHELTTELSEAIKSRDYLKHQITNMEFILSKNQVNLQGQELNSSEENRSSIEAEKYSLNQKVNNEIRALLKFACTSQDGGRGDELLPDTLEDPIQYLQEKLTSLLSTNAHLTKTDKDLREVIYELENQGADLRQSNDELKDLCQTLKSEIIQSERKIQSLKAENFSLSATTIKLTRKIEELQNDNAELVQTNADVDTQTQNLSENISSICSERDKLVNEITILEDRAKELEYMLMEKQNEIKDHITVETELKSKLSELEKYIMQLAENRTTLQRHLEESESYASSLKQEKDRLNEELFNISQSSNQKATIIETLESERAELLAQIEEHSKELVSMRHLEEQLIVFQEQISSLKLSLDEKEAAQQADLAQIRHLTDLLRTLQPKQEHLEEVAVARQEQIKELENKIASIEASLEDSVNTNLEWQHAMQVAEVECCDFTEKNKQTIQEFQNRIEFLEKEKVVLKSANQGLLENFIKMGATLRQTQSINNKLLAQVEQAAQLVDHEKDYVNLQMRYVGICAEKEKLEAAKMQLEKTCEKLYKRIDMLTMQSQNLQDTADNLANCNDKSRAEIETLYKTFVRYKSQSEDLQKQLDATQRELRAANNVIANIEDLHEKQVARNAVLEDEIQCLRHEIEDALPQYQQNSSRTSEDIETYRSLYDEEVAKNISLSSEIQQLRIRLDNKNLEVDDQSQFLRQVESDLESKLELIRKLNIDLYDIKEENEKLHQENSRLQGKIDSLTSIEVKLIETQNLLDTMARESQEFNSDIAGLITSRESLKTSVNALTNVKHELEQKVEKVSSELEKANISVDKIQIDNMDLQRENTKLKAIVKNLYQVCIPYKHRESGDSGDNFDEMKSDQLLKNVLELRSTNEELEDKLNKLTSDLKDSHDENVELTDRISGVSSTLQSLEKRNLELLKDLEDLQINYDTLSTQKEALQNENLKITSNINALEMRRNEMIRHHISSNDQLSEKVREFEALKKELESIKSEKDRHLLECSEKLAQLERERKEHQEKLTKEQEQSEQLKNDVAILQAKLMKSRQLTEERERQWEVEREKLASKLQTNEKRIKDYKFELKNRFENMRDKATQSPSENLPRMDLINAFLQRQGKIAEACASLRLLSQTDTRIDSFDPCQFLDWRQRWQRAFKYPFVMVVFNIILTVLVKYALSKNDLEIIIRRTVPASSMLCDAD</sequence>
<feature type="coiled-coil region" evidence="1">
    <location>
        <begin position="1112"/>
        <end position="1167"/>
    </location>
</feature>
<feature type="coiled-coil region" evidence="1">
    <location>
        <begin position="462"/>
        <end position="695"/>
    </location>
</feature>
<keyword evidence="2" id="KW-1133">Transmembrane helix</keyword>
<feature type="coiled-coil region" evidence="1">
    <location>
        <begin position="916"/>
        <end position="971"/>
    </location>
</feature>
<feature type="coiled-coil region" evidence="1">
    <location>
        <begin position="1004"/>
        <end position="1080"/>
    </location>
</feature>
<keyword evidence="4" id="KW-1185">Reference proteome</keyword>
<organism evidence="3 4">
    <name type="scientific">Hermetia illucens</name>
    <name type="common">Black soldier fly</name>
    <dbReference type="NCBI Taxonomy" id="343691"/>
    <lineage>
        <taxon>Eukaryota</taxon>
        <taxon>Metazoa</taxon>
        <taxon>Ecdysozoa</taxon>
        <taxon>Arthropoda</taxon>
        <taxon>Hexapoda</taxon>
        <taxon>Insecta</taxon>
        <taxon>Pterygota</taxon>
        <taxon>Neoptera</taxon>
        <taxon>Endopterygota</taxon>
        <taxon>Diptera</taxon>
        <taxon>Brachycera</taxon>
        <taxon>Stratiomyomorpha</taxon>
        <taxon>Stratiomyidae</taxon>
        <taxon>Hermetiinae</taxon>
        <taxon>Hermetia</taxon>
    </lineage>
</organism>
<feature type="coiled-coil region" evidence="1">
    <location>
        <begin position="860"/>
        <end position="887"/>
    </location>
</feature>
<evidence type="ECO:0000313" key="3">
    <source>
        <dbReference type="EMBL" id="CAD7090844.1"/>
    </source>
</evidence>
<accession>A0A7R8YZ47</accession>
<dbReference type="PANTHER" id="PTHR23159:SF31">
    <property type="entry name" value="CENTROSOME-ASSOCIATED PROTEIN CEP250 ISOFORM X1"/>
    <property type="match status" value="1"/>
</dbReference>
<dbReference type="OrthoDB" id="2436455at2759"/>
<dbReference type="InParanoid" id="A0A7R8YZ47"/>
<feature type="coiled-coil region" evidence="1">
    <location>
        <begin position="724"/>
        <end position="811"/>
    </location>
</feature>
<feature type="coiled-coil region" evidence="1">
    <location>
        <begin position="1195"/>
        <end position="1380"/>
    </location>
</feature>
<feature type="coiled-coil region" evidence="1">
    <location>
        <begin position="143"/>
        <end position="230"/>
    </location>
</feature>
<feature type="coiled-coil region" evidence="1">
    <location>
        <begin position="80"/>
        <end position="107"/>
    </location>
</feature>
<evidence type="ECO:0000313" key="4">
    <source>
        <dbReference type="Proteomes" id="UP000594454"/>
    </source>
</evidence>
<gene>
    <name evidence="3" type="ORF">HERILL_LOCUS13301</name>
</gene>
<keyword evidence="1" id="KW-0175">Coiled coil</keyword>
<evidence type="ECO:0000256" key="2">
    <source>
        <dbReference type="SAM" id="Phobius"/>
    </source>
</evidence>
<proteinExistence type="predicted"/>